<gene>
    <name evidence="2" type="ordered locus">MHLP_01845</name>
</gene>
<dbReference type="STRING" id="1212765.MHLP_01845"/>
<evidence type="ECO:0008006" key="4">
    <source>
        <dbReference type="Google" id="ProtNLM"/>
    </source>
</evidence>
<keyword evidence="1" id="KW-0732">Signal</keyword>
<dbReference type="HOGENOM" id="CLU_154532_0_0_14"/>
<evidence type="ECO:0000313" key="2">
    <source>
        <dbReference type="EMBL" id="AFO51949.1"/>
    </source>
</evidence>
<dbReference type="Proteomes" id="UP000006502">
    <property type="component" value="Chromosome"/>
</dbReference>
<dbReference type="AlphaFoldDB" id="I7CJD8"/>
<protein>
    <recommendedName>
        <fullName evidence="4">Ig-like domain-containing protein</fullName>
    </recommendedName>
</protein>
<dbReference type="PATRIC" id="fig|1212765.3.peg.415"/>
<feature type="chain" id="PRO_5003708692" description="Ig-like domain-containing protein" evidence="1">
    <location>
        <begin position="23"/>
        <end position="133"/>
    </location>
</feature>
<reference evidence="3" key="2">
    <citation type="submission" date="2012-07" db="EMBL/GenBank/DDBJ databases">
        <title>Complete genome sequence of 'Candidatus Mycoplasma haemolamae'.</title>
        <authorList>
            <person name="Guimaraes A.M.S."/>
            <person name="Toth B."/>
            <person name="Santos A.P."/>
            <person name="Nascimento N.C."/>
            <person name="Sojka J.E."/>
            <person name="Messick J.B."/>
        </authorList>
    </citation>
    <scope>NUCLEOTIDE SEQUENCE [LARGE SCALE GENOMIC DNA]</scope>
    <source>
        <strain evidence="3">Purdue</strain>
    </source>
</reference>
<dbReference type="EMBL" id="CP003731">
    <property type="protein sequence ID" value="AFO51949.1"/>
    <property type="molecule type" value="Genomic_DNA"/>
</dbReference>
<dbReference type="KEGG" id="mhl:MHLP_01845"/>
<organism evidence="2 3">
    <name type="scientific">Mycoplasma haematolamae (strain Purdue)</name>
    <dbReference type="NCBI Taxonomy" id="1212765"/>
    <lineage>
        <taxon>Bacteria</taxon>
        <taxon>Bacillati</taxon>
        <taxon>Mycoplasmatota</taxon>
        <taxon>Mollicutes</taxon>
        <taxon>Mycoplasmataceae</taxon>
        <taxon>Mycoplasma</taxon>
    </lineage>
</organism>
<evidence type="ECO:0000256" key="1">
    <source>
        <dbReference type="SAM" id="SignalP"/>
    </source>
</evidence>
<reference evidence="2 3" key="1">
    <citation type="journal article" date="2012" name="J. Bacteriol.">
        <title>Genome Sequence of "Candidatus Mycoplasma haemolamae" Strain Purdue, a Red Blood Cell Pathogen of Alpacas (Vicugna pacos) and Llamas (Lama glama).</title>
        <authorList>
            <person name="Guimaraes A.M."/>
            <person name="Toth B."/>
            <person name="Santos A.P."/>
            <person name="do Nascimento N.C."/>
            <person name="Kritchevsky J.E."/>
            <person name="Messick J.B."/>
        </authorList>
    </citation>
    <scope>NUCLEOTIDE SEQUENCE [LARGE SCALE GENOMIC DNA]</scope>
    <source>
        <strain evidence="2 3">Purdue</strain>
    </source>
</reference>
<evidence type="ECO:0000313" key="3">
    <source>
        <dbReference type="Proteomes" id="UP000006502"/>
    </source>
</evidence>
<keyword evidence="3" id="KW-1185">Reference proteome</keyword>
<accession>I7CJD8</accession>
<feature type="signal peptide" evidence="1">
    <location>
        <begin position="1"/>
        <end position="22"/>
    </location>
</feature>
<name>I7CJD8_MYCHA</name>
<sequence>MSFFIKVIPYAVALGGSGAAVAGVSGAFSDGSRTFLFLGGKTGSAKLHCPFQEGKYAKPVADVNAKQIKCEYEGDNGSELEVRWWGDSDNEESFKCTKQEGFTYSCASSANKTFSLKKPDETAGSYLKVTVDP</sequence>
<proteinExistence type="predicted"/>